<evidence type="ECO:0000313" key="9">
    <source>
        <dbReference type="Proteomes" id="UP000017836"/>
    </source>
</evidence>
<evidence type="ECO:0000313" key="8">
    <source>
        <dbReference type="EMBL" id="ERM99747.1"/>
    </source>
</evidence>
<dbReference type="Pfam" id="PF00657">
    <property type="entry name" value="Lipase_GDSL"/>
    <property type="match status" value="1"/>
</dbReference>
<evidence type="ECO:0000256" key="4">
    <source>
        <dbReference type="ARBA" id="ARBA00022729"/>
    </source>
</evidence>
<dbReference type="InterPro" id="IPR051238">
    <property type="entry name" value="GDSL_esterase/lipase"/>
</dbReference>
<evidence type="ECO:0000256" key="1">
    <source>
        <dbReference type="ARBA" id="ARBA00004613"/>
    </source>
</evidence>
<accession>W1NVX0</accession>
<name>W1NVX0_AMBTC</name>
<comment type="similarity">
    <text evidence="2">Belongs to the 'GDSL' lipolytic enzyme family.</text>
</comment>
<organism evidence="8 9">
    <name type="scientific">Amborella trichopoda</name>
    <dbReference type="NCBI Taxonomy" id="13333"/>
    <lineage>
        <taxon>Eukaryota</taxon>
        <taxon>Viridiplantae</taxon>
        <taxon>Streptophyta</taxon>
        <taxon>Embryophyta</taxon>
        <taxon>Tracheophyta</taxon>
        <taxon>Spermatophyta</taxon>
        <taxon>Magnoliopsida</taxon>
        <taxon>Amborellales</taxon>
        <taxon>Amborellaceae</taxon>
        <taxon>Amborella</taxon>
    </lineage>
</organism>
<dbReference type="KEGG" id="atr:18427785"/>
<dbReference type="InterPro" id="IPR035669">
    <property type="entry name" value="SGNH_plant_lipase-like"/>
</dbReference>
<dbReference type="PANTHER" id="PTHR45650:SF8">
    <property type="entry name" value="GDSL ESTERASE_LIPASE"/>
    <property type="match status" value="1"/>
</dbReference>
<comment type="subcellular location">
    <subcellularLocation>
        <location evidence="1">Secreted</location>
    </subcellularLocation>
</comment>
<dbReference type="eggNOG" id="ENOG502QQWI">
    <property type="taxonomic scope" value="Eukaryota"/>
</dbReference>
<dbReference type="GO" id="GO:0016788">
    <property type="term" value="F:hydrolase activity, acting on ester bonds"/>
    <property type="evidence" value="ECO:0007669"/>
    <property type="project" value="InterPro"/>
</dbReference>
<dbReference type="OMA" id="QMLGTFN"/>
<evidence type="ECO:0000256" key="5">
    <source>
        <dbReference type="ARBA" id="ARBA00022801"/>
    </source>
</evidence>
<evidence type="ECO:0000256" key="6">
    <source>
        <dbReference type="ARBA" id="ARBA00022963"/>
    </source>
</evidence>
<evidence type="ECO:0000256" key="2">
    <source>
        <dbReference type="ARBA" id="ARBA00008668"/>
    </source>
</evidence>
<dbReference type="OrthoDB" id="1600564at2759"/>
<dbReference type="GO" id="GO:0005576">
    <property type="term" value="C:extracellular region"/>
    <property type="evidence" value="ECO:0007669"/>
    <property type="project" value="UniProtKB-SubCell"/>
</dbReference>
<gene>
    <name evidence="8" type="ORF">AMTR_s00099p00119900</name>
</gene>
<dbReference type="Gene3D" id="3.40.50.1110">
    <property type="entry name" value="SGNH hydrolase"/>
    <property type="match status" value="1"/>
</dbReference>
<dbReference type="EMBL" id="KI394994">
    <property type="protein sequence ID" value="ERM99747.1"/>
    <property type="molecule type" value="Genomic_DNA"/>
</dbReference>
<protein>
    <submittedName>
        <fullName evidence="8">Uncharacterized protein</fullName>
    </submittedName>
</protein>
<dbReference type="HOGENOM" id="CLU_015101_0_0_1"/>
<reference evidence="9" key="1">
    <citation type="journal article" date="2013" name="Science">
        <title>The Amborella genome and the evolution of flowering plants.</title>
        <authorList>
            <consortium name="Amborella Genome Project"/>
        </authorList>
    </citation>
    <scope>NUCLEOTIDE SEQUENCE [LARGE SCALE GENOMIC DNA]</scope>
</reference>
<keyword evidence="7" id="KW-0443">Lipid metabolism</keyword>
<keyword evidence="6" id="KW-0442">Lipid degradation</keyword>
<dbReference type="Gramene" id="ERM99747">
    <property type="protein sequence ID" value="ERM99747"/>
    <property type="gene ID" value="AMTR_s00099p00119900"/>
</dbReference>
<keyword evidence="3" id="KW-0964">Secreted</keyword>
<proteinExistence type="inferred from homology"/>
<evidence type="ECO:0000256" key="7">
    <source>
        <dbReference type="ARBA" id="ARBA00023098"/>
    </source>
</evidence>
<dbReference type="PANTHER" id="PTHR45650">
    <property type="entry name" value="GDSL-LIKE LIPASE/ACYLHYDROLASE-RELATED"/>
    <property type="match status" value="1"/>
</dbReference>
<dbReference type="GO" id="GO:0016042">
    <property type="term" value="P:lipid catabolic process"/>
    <property type="evidence" value="ECO:0007669"/>
    <property type="project" value="UniProtKB-KW"/>
</dbReference>
<keyword evidence="9" id="KW-1185">Reference proteome</keyword>
<dbReference type="InterPro" id="IPR001087">
    <property type="entry name" value="GDSL"/>
</dbReference>
<dbReference type="InterPro" id="IPR036514">
    <property type="entry name" value="SGNH_hydro_sf"/>
</dbReference>
<keyword evidence="4" id="KW-0732">Signal</keyword>
<sequence>MIFGGNYEVNGAKLATAMFNFGDSLTDCGNNNNLASLAKSNYVPYGIDFFMGPTGRFCNGRTIADFLGELLGLPYIPPFEDPNTKDRNLLSGVNYASAAAGILDETGYQLGDRISLSQQVLNFESTLNELRGVLGGVNPRLMEFLSKSIAFVVFGSNDYINNYLLPSLYTTSYNYSPEAYSNLLLTHYTRQILALHSLGLRKFVLAGVGPLGCIPNQLATGLAPIGSCVTYVNEIVGSFNIGLRDLVTQLNANHPNATFIYGNVYGALGDILHNPSTYGFKVANRGCCGLGRNEGQITCLPLATPCPNRNEYVFWDAFHPTEAVNNILAHRAFTGPPSVCYPINVQELAMR</sequence>
<keyword evidence="5" id="KW-0378">Hydrolase</keyword>
<dbReference type="AlphaFoldDB" id="W1NVX0"/>
<dbReference type="CDD" id="cd01837">
    <property type="entry name" value="SGNH_plant_lipase_like"/>
    <property type="match status" value="1"/>
</dbReference>
<dbReference type="Proteomes" id="UP000017836">
    <property type="component" value="Unassembled WGS sequence"/>
</dbReference>
<evidence type="ECO:0000256" key="3">
    <source>
        <dbReference type="ARBA" id="ARBA00022525"/>
    </source>
</evidence>